<evidence type="ECO:0000313" key="2">
    <source>
        <dbReference type="Proteomes" id="UP001193389"/>
    </source>
</evidence>
<dbReference type="AlphaFoldDB" id="A0A5K7S9I1"/>
<accession>A0A5K7S9I1</accession>
<dbReference type="EMBL" id="AP018694">
    <property type="protein sequence ID" value="BBE18238.1"/>
    <property type="molecule type" value="Genomic_DNA"/>
</dbReference>
<dbReference type="KEGG" id="anf:AQPE_2400"/>
<evidence type="ECO:0008006" key="3">
    <source>
        <dbReference type="Google" id="ProtNLM"/>
    </source>
</evidence>
<dbReference type="RefSeq" id="WP_318351163.1">
    <property type="nucleotide sequence ID" value="NZ_AP018694.1"/>
</dbReference>
<dbReference type="PANTHER" id="PTHR36452:SF1">
    <property type="entry name" value="DUF2461 DOMAIN-CONTAINING PROTEIN"/>
    <property type="match status" value="1"/>
</dbReference>
<organism evidence="1 2">
    <name type="scientific">Aquipluma nitroreducens</name>
    <dbReference type="NCBI Taxonomy" id="2010828"/>
    <lineage>
        <taxon>Bacteria</taxon>
        <taxon>Pseudomonadati</taxon>
        <taxon>Bacteroidota</taxon>
        <taxon>Bacteroidia</taxon>
        <taxon>Marinilabiliales</taxon>
        <taxon>Prolixibacteraceae</taxon>
        <taxon>Aquipluma</taxon>
    </lineage>
</organism>
<gene>
    <name evidence="1" type="ORF">AQPE_2400</name>
</gene>
<sequence>MQEVLNFLSELKVNNNKEWFDQNRKRYEESRKKVLFLTELIIHEINKFDPEIGNQNPKDCVFRIFRDVRFSPDKTPYKINMGSFIAKGGRKSVGAGYYLHIEPGGSFVGGGAYCPPADSLKALRTEIFDHPEEFKNLINSNSFRTMYPEMYDDKLKTAPKGFPKDFPEIDLLKYKSYAFTSRISDSDVSGDAFVGKIIAAFKELSPVNRFLNTAIEKWL</sequence>
<protein>
    <recommendedName>
        <fullName evidence="3">TIGR02453 family protein</fullName>
    </recommendedName>
</protein>
<dbReference type="Pfam" id="PF09365">
    <property type="entry name" value="DUF2461"/>
    <property type="match status" value="1"/>
</dbReference>
<proteinExistence type="predicted"/>
<dbReference type="NCBIfam" id="TIGR02453">
    <property type="entry name" value="TIGR02453 family protein"/>
    <property type="match status" value="1"/>
</dbReference>
<dbReference type="PIRSF" id="PIRSF028451">
    <property type="entry name" value="UCP028451"/>
    <property type="match status" value="1"/>
</dbReference>
<dbReference type="Proteomes" id="UP001193389">
    <property type="component" value="Chromosome"/>
</dbReference>
<dbReference type="PANTHER" id="PTHR36452">
    <property type="entry name" value="CHROMOSOME 12, WHOLE GENOME SHOTGUN SEQUENCE"/>
    <property type="match status" value="1"/>
</dbReference>
<evidence type="ECO:0000313" key="1">
    <source>
        <dbReference type="EMBL" id="BBE18238.1"/>
    </source>
</evidence>
<dbReference type="InterPro" id="IPR012808">
    <property type="entry name" value="CHP02453"/>
</dbReference>
<dbReference type="InterPro" id="IPR015996">
    <property type="entry name" value="UCP028451"/>
</dbReference>
<name>A0A5K7S9I1_9BACT</name>
<reference evidence="1" key="1">
    <citation type="journal article" date="2020" name="Int. J. Syst. Evol. Microbiol.">
        <title>Aquipluma nitroreducens gen. nov. sp. nov., a novel facultatively anaerobic bacterium isolated from a freshwater lake.</title>
        <authorList>
            <person name="Watanabe M."/>
            <person name="Kojima H."/>
            <person name="Fukui M."/>
        </authorList>
    </citation>
    <scope>NUCLEOTIDE SEQUENCE</scope>
    <source>
        <strain evidence="1">MeG22</strain>
    </source>
</reference>
<keyword evidence="2" id="KW-1185">Reference proteome</keyword>